<name>A0A073CHG9_PLAA1</name>
<evidence type="ECO:0000313" key="3">
    <source>
        <dbReference type="EMBL" id="KEI67312.1"/>
    </source>
</evidence>
<evidence type="ECO:0000313" key="4">
    <source>
        <dbReference type="Proteomes" id="UP000027395"/>
    </source>
</evidence>
<dbReference type="STRING" id="388467.A19Y_2391"/>
<reference evidence="3 4" key="1">
    <citation type="journal article" date="2014" name="Appl. Environ. Microbiol.">
        <title>Elucidation of insertion elements encoded on plasmids and in vitro construction of shuttle vectors from the toxic cyanobacterium Planktothrix.</title>
        <authorList>
            <person name="Christiansen G."/>
            <person name="Goesmann A."/>
            <person name="Kurmayer R."/>
        </authorList>
    </citation>
    <scope>NUCLEOTIDE SEQUENCE [LARGE SCALE GENOMIC DNA]</scope>
    <source>
        <strain evidence="3 4">NIVA-CYA 126/8</strain>
    </source>
</reference>
<dbReference type="GeneID" id="77289130"/>
<protein>
    <recommendedName>
        <fullName evidence="5">Lipopolysaccharide assembly protein A domain-containing protein</fullName>
    </recommendedName>
</protein>
<feature type="compositionally biased region" description="Low complexity" evidence="1">
    <location>
        <begin position="99"/>
        <end position="121"/>
    </location>
</feature>
<feature type="region of interest" description="Disordered" evidence="1">
    <location>
        <begin position="73"/>
        <end position="234"/>
    </location>
</feature>
<keyword evidence="2" id="KW-0472">Membrane</keyword>
<dbReference type="HOGENOM" id="CLU_097506_0_0_3"/>
<dbReference type="EMBL" id="CM002803">
    <property type="protein sequence ID" value="KEI67312.1"/>
    <property type="molecule type" value="Genomic_DNA"/>
</dbReference>
<dbReference type="RefSeq" id="WP_026796540.1">
    <property type="nucleotide sequence ID" value="NZ_CM002803.1"/>
</dbReference>
<dbReference type="eggNOG" id="COG5416">
    <property type="taxonomic scope" value="Bacteria"/>
</dbReference>
<keyword evidence="4" id="KW-1185">Reference proteome</keyword>
<dbReference type="Proteomes" id="UP000027395">
    <property type="component" value="Chromosome"/>
</dbReference>
<dbReference type="AlphaFoldDB" id="A0A073CHG9"/>
<proteinExistence type="predicted"/>
<feature type="compositionally biased region" description="Basic and acidic residues" evidence="1">
    <location>
        <begin position="138"/>
        <end position="156"/>
    </location>
</feature>
<evidence type="ECO:0000256" key="1">
    <source>
        <dbReference type="SAM" id="MobiDB-lite"/>
    </source>
</evidence>
<keyword evidence="2" id="KW-1133">Transmembrane helix</keyword>
<evidence type="ECO:0008006" key="5">
    <source>
        <dbReference type="Google" id="ProtNLM"/>
    </source>
</evidence>
<gene>
    <name evidence="3" type="ORF">A19Y_2391</name>
</gene>
<organism evidence="3 4">
    <name type="scientific">Planktothrix agardhii (strain NIVA-CYA 126/8)</name>
    <dbReference type="NCBI Taxonomy" id="388467"/>
    <lineage>
        <taxon>Bacteria</taxon>
        <taxon>Bacillati</taxon>
        <taxon>Cyanobacteriota</taxon>
        <taxon>Cyanophyceae</taxon>
        <taxon>Oscillatoriophycideae</taxon>
        <taxon>Oscillatoriales</taxon>
        <taxon>Microcoleaceae</taxon>
        <taxon>Planktothrix</taxon>
    </lineage>
</organism>
<feature type="transmembrane region" description="Helical" evidence="2">
    <location>
        <begin position="41"/>
        <end position="60"/>
    </location>
</feature>
<dbReference type="PATRIC" id="fig|388467.6.peg.2341"/>
<keyword evidence="2" id="KW-0812">Transmembrane</keyword>
<evidence type="ECO:0000256" key="2">
    <source>
        <dbReference type="SAM" id="Phobius"/>
    </source>
</evidence>
<accession>A0A073CHG9</accession>
<feature type="compositionally biased region" description="Acidic residues" evidence="1">
    <location>
        <begin position="218"/>
        <end position="234"/>
    </location>
</feature>
<sequence length="234" mass="26168">MSITQLISLLILVGGLAIFTIQNLSPSLPLIFLGNQLPTLPISVWILIAIAAGILTYLIIHNLFQINHQKVKPFSPSKTSPETVAKPPLDPVNQSSWGYTPEPVEPTPEAVYTAHSSVSPSEPEPRRSRFADDDDWETEVKPFDPAWEREGRETPEKSPQTATDSDSSYAYSYEDRDSSSTGVGKVETVYDADYRIITPPPKTKIQDDIKPQSHNNYDQEDWGLEDEEDQPNFP</sequence>